<dbReference type="AlphaFoldDB" id="A0A8J7S4U1"/>
<sequence length="121" mass="14106">MANISRFEVYGPQKYLLRMGEVMFRETPHVHYFSREVENNQHVRVYIYEDQNTGVQSSRCVTCILSELSASLHFEIADVGRQSGFRGSQGLEDQPMYDQIIDFILDFSKKYGLTVQNRKES</sequence>
<dbReference type="RefSeq" id="WP_210510897.1">
    <property type="nucleotide sequence ID" value="NZ_JAFIDN010000003.1"/>
</dbReference>
<organism evidence="1 2">
    <name type="scientific">Natronogracilivirga saccharolytica</name>
    <dbReference type="NCBI Taxonomy" id="2812953"/>
    <lineage>
        <taxon>Bacteria</taxon>
        <taxon>Pseudomonadati</taxon>
        <taxon>Balneolota</taxon>
        <taxon>Balneolia</taxon>
        <taxon>Balneolales</taxon>
        <taxon>Cyclonatronaceae</taxon>
        <taxon>Natronogracilivirga</taxon>
    </lineage>
</organism>
<reference evidence="1" key="1">
    <citation type="submission" date="2021-02" db="EMBL/GenBank/DDBJ databases">
        <title>Natronogracilivirga saccharolytica gen. nov. sp. nov. a new anaerobic, haloalkiliphilic carbohydrate-fermenting bacterium from soda lake and proposing of Cyclonatronumiaceae fam. nov. in the phylum Balneolaeota.</title>
        <authorList>
            <person name="Zhilina T.N."/>
            <person name="Sorokin D.Y."/>
            <person name="Zavarzina D.G."/>
            <person name="Toshchakov S.V."/>
            <person name="Kublanov I.V."/>
        </authorList>
    </citation>
    <scope>NUCLEOTIDE SEQUENCE</scope>
    <source>
        <strain evidence="1">Z-1702</strain>
    </source>
</reference>
<name>A0A8J7S4U1_9BACT</name>
<keyword evidence="2" id="KW-1185">Reference proteome</keyword>
<proteinExistence type="predicted"/>
<dbReference type="Proteomes" id="UP000673975">
    <property type="component" value="Unassembled WGS sequence"/>
</dbReference>
<comment type="caution">
    <text evidence="1">The sequence shown here is derived from an EMBL/GenBank/DDBJ whole genome shotgun (WGS) entry which is preliminary data.</text>
</comment>
<protein>
    <submittedName>
        <fullName evidence="1">Uncharacterized protein</fullName>
    </submittedName>
</protein>
<evidence type="ECO:0000313" key="2">
    <source>
        <dbReference type="Proteomes" id="UP000673975"/>
    </source>
</evidence>
<evidence type="ECO:0000313" key="1">
    <source>
        <dbReference type="EMBL" id="MBP3191998.1"/>
    </source>
</evidence>
<dbReference type="EMBL" id="JAFIDN010000003">
    <property type="protein sequence ID" value="MBP3191998.1"/>
    <property type="molecule type" value="Genomic_DNA"/>
</dbReference>
<accession>A0A8J7S4U1</accession>
<gene>
    <name evidence="1" type="ORF">NATSA_04895</name>
</gene>